<dbReference type="OrthoDB" id="9775607at2"/>
<comment type="cofactor">
    <cofactor evidence="6">
        <name>Mn(2+)</name>
        <dbReference type="ChEBI" id="CHEBI:29035"/>
    </cofactor>
</comment>
<keyword evidence="4 6" id="KW-0464">Manganese</keyword>
<evidence type="ECO:0000256" key="2">
    <source>
        <dbReference type="ARBA" id="ARBA00012782"/>
    </source>
</evidence>
<comment type="similarity">
    <text evidence="1 6">Belongs to the metallo-dependent hydrolases superfamily. Adenine deaminase family.</text>
</comment>
<dbReference type="InterPro" id="IPR026912">
    <property type="entry name" value="Adenine_deam_C"/>
</dbReference>
<dbReference type="InterPro" id="IPR006679">
    <property type="entry name" value="Adenine_deam"/>
</dbReference>
<feature type="domain" description="Adenine deaminase C-terminal" evidence="8">
    <location>
        <begin position="419"/>
        <end position="587"/>
    </location>
</feature>
<dbReference type="InterPro" id="IPR011059">
    <property type="entry name" value="Metal-dep_hydrolase_composite"/>
</dbReference>
<organism evidence="9 10">
    <name type="scientific">Anaerolinea thermolimosa</name>
    <dbReference type="NCBI Taxonomy" id="229919"/>
    <lineage>
        <taxon>Bacteria</taxon>
        <taxon>Bacillati</taxon>
        <taxon>Chloroflexota</taxon>
        <taxon>Anaerolineae</taxon>
        <taxon>Anaerolineales</taxon>
        <taxon>Anaerolineaceae</taxon>
        <taxon>Anaerolinea</taxon>
    </lineage>
</organism>
<dbReference type="SUPFAM" id="SSF51556">
    <property type="entry name" value="Metallo-dependent hydrolases"/>
    <property type="match status" value="1"/>
</dbReference>
<dbReference type="GO" id="GO:0006146">
    <property type="term" value="P:adenine catabolic process"/>
    <property type="evidence" value="ECO:0007669"/>
    <property type="project" value="InterPro"/>
</dbReference>
<sequence length="594" mass="64069">MHPFYLSDTRELVDCAMGRTPADLVIRNGRWVCVQSGEIIPRSEVAIKSGRIAAVGEDVSQTLGPQTRILDAAGRYLVPGLLDAHMHVESGMLTVAEFARAVIPHGTTGMFIDPHEIANVLGLRGVRLMAEEAALQPIHIFVQAPSCVPSAPGLETNGAHLGPEEIEEMLSWPGVIGLGEMMNYPGVIAGDEQVHAKLEATRRARKVIGGHYPSPDLGVPFAGYVAGGAMDDHEGTRLEDAIARVRLGMRAMLRFGSAWQDVAEQVRAITEQKLDPRNFILCTDDSHSATLIGEGHIDRAVRHAIAQGVSPITAIQMATLNTAEHFGLSREIGQIAPGRFADILIVPDLAAFFPEVVIARGQIVAEYGRLLVETPALPYPEWSLHTVQLPRPLSAADFRLPASSGRHTAHVIGIIENQAPTRHLKMIVHSKGGEVQTDLNRDLAKVALVERHRPSGNIQVGLVHGFGFTEPCGIASTVAHDSHQMIVIGSDESDMAQAANRLVQTGGGQVVVRRGEIIGEVNLPIAGLISNEPAELVARKAETVLHGFRACGCRLNNPNMQMSLLALVVIPELRISDQGLVDVQRFQPIRVLDP</sequence>
<dbReference type="CDD" id="cd01295">
    <property type="entry name" value="AdeC"/>
    <property type="match status" value="1"/>
</dbReference>
<dbReference type="STRING" id="229919.GCA_001050195_02657"/>
<dbReference type="Pfam" id="PF13382">
    <property type="entry name" value="Adenine_deam_C"/>
    <property type="match status" value="1"/>
</dbReference>
<name>A0A3D1JJ94_9CHLR</name>
<evidence type="ECO:0000313" key="10">
    <source>
        <dbReference type="Proteomes" id="UP000264141"/>
    </source>
</evidence>
<proteinExistence type="inferred from homology"/>
<dbReference type="InterPro" id="IPR006680">
    <property type="entry name" value="Amidohydro-rel"/>
</dbReference>
<evidence type="ECO:0000259" key="8">
    <source>
        <dbReference type="Pfam" id="PF13382"/>
    </source>
</evidence>
<dbReference type="HAMAP" id="MF_01518">
    <property type="entry name" value="Adenine_deamin"/>
    <property type="match status" value="1"/>
</dbReference>
<feature type="domain" description="Amidohydrolase-related" evidence="7">
    <location>
        <begin position="76"/>
        <end position="359"/>
    </location>
</feature>
<dbReference type="SUPFAM" id="SSF51338">
    <property type="entry name" value="Composite domain of metallo-dependent hydrolases"/>
    <property type="match status" value="1"/>
</dbReference>
<evidence type="ECO:0000256" key="5">
    <source>
        <dbReference type="ARBA" id="ARBA00047720"/>
    </source>
</evidence>
<dbReference type="Proteomes" id="UP000264141">
    <property type="component" value="Unassembled WGS sequence"/>
</dbReference>
<protein>
    <recommendedName>
        <fullName evidence="2 6">Adenine deaminase</fullName>
        <shortName evidence="6">Adenase</shortName>
        <shortName evidence="6">Adenine aminase</shortName>
        <ecNumber evidence="2 6">3.5.4.2</ecNumber>
    </recommendedName>
</protein>
<dbReference type="PANTHER" id="PTHR11113:SF2">
    <property type="entry name" value="ADENINE DEAMINASE"/>
    <property type="match status" value="1"/>
</dbReference>
<reference evidence="9 10" key="1">
    <citation type="journal article" date="2018" name="Nat. Biotechnol.">
        <title>A standardized bacterial taxonomy based on genome phylogeny substantially revises the tree of life.</title>
        <authorList>
            <person name="Parks D.H."/>
            <person name="Chuvochina M."/>
            <person name="Waite D.W."/>
            <person name="Rinke C."/>
            <person name="Skarshewski A."/>
            <person name="Chaumeil P.A."/>
            <person name="Hugenholtz P."/>
        </authorList>
    </citation>
    <scope>NUCLEOTIDE SEQUENCE [LARGE SCALE GENOMIC DNA]</scope>
    <source>
        <strain evidence="9">UBA8781</strain>
    </source>
</reference>
<dbReference type="InterPro" id="IPR032466">
    <property type="entry name" value="Metal_Hydrolase"/>
</dbReference>
<dbReference type="Pfam" id="PF01979">
    <property type="entry name" value="Amidohydro_1"/>
    <property type="match status" value="1"/>
</dbReference>
<dbReference type="EC" id="3.5.4.2" evidence="2 6"/>
<dbReference type="Gene3D" id="3.20.20.140">
    <property type="entry name" value="Metal-dependent hydrolases"/>
    <property type="match status" value="1"/>
</dbReference>
<evidence type="ECO:0000259" key="7">
    <source>
        <dbReference type="Pfam" id="PF01979"/>
    </source>
</evidence>
<evidence type="ECO:0000313" key="9">
    <source>
        <dbReference type="EMBL" id="HCE18582.1"/>
    </source>
</evidence>
<dbReference type="Gene3D" id="2.30.40.10">
    <property type="entry name" value="Urease, subunit C, domain 1"/>
    <property type="match status" value="1"/>
</dbReference>
<keyword evidence="3 6" id="KW-0378">Hydrolase</keyword>
<evidence type="ECO:0000256" key="6">
    <source>
        <dbReference type="HAMAP-Rule" id="MF_01518"/>
    </source>
</evidence>
<evidence type="ECO:0000256" key="3">
    <source>
        <dbReference type="ARBA" id="ARBA00022801"/>
    </source>
</evidence>
<comment type="catalytic activity">
    <reaction evidence="5 6">
        <text>adenine + H2O + H(+) = hypoxanthine + NH4(+)</text>
        <dbReference type="Rhea" id="RHEA:23688"/>
        <dbReference type="ChEBI" id="CHEBI:15377"/>
        <dbReference type="ChEBI" id="CHEBI:15378"/>
        <dbReference type="ChEBI" id="CHEBI:16708"/>
        <dbReference type="ChEBI" id="CHEBI:17368"/>
        <dbReference type="ChEBI" id="CHEBI:28938"/>
        <dbReference type="EC" id="3.5.4.2"/>
    </reaction>
</comment>
<dbReference type="NCBIfam" id="TIGR01178">
    <property type="entry name" value="ade"/>
    <property type="match status" value="1"/>
</dbReference>
<evidence type="ECO:0000256" key="1">
    <source>
        <dbReference type="ARBA" id="ARBA00006773"/>
    </source>
</evidence>
<gene>
    <name evidence="6 9" type="primary">ade</name>
    <name evidence="9" type="ORF">DEQ80_12055</name>
</gene>
<dbReference type="AlphaFoldDB" id="A0A3D1JJ94"/>
<dbReference type="GO" id="GO:0000034">
    <property type="term" value="F:adenine deaminase activity"/>
    <property type="evidence" value="ECO:0007669"/>
    <property type="project" value="UniProtKB-UniRule"/>
</dbReference>
<dbReference type="EMBL" id="DPBP01000047">
    <property type="protein sequence ID" value="HCE18582.1"/>
    <property type="molecule type" value="Genomic_DNA"/>
</dbReference>
<dbReference type="PANTHER" id="PTHR11113">
    <property type="entry name" value="N-ACETYLGLUCOSAMINE-6-PHOSPHATE DEACETYLASE"/>
    <property type="match status" value="1"/>
</dbReference>
<comment type="caution">
    <text evidence="9">The sequence shown here is derived from an EMBL/GenBank/DDBJ whole genome shotgun (WGS) entry which is preliminary data.</text>
</comment>
<evidence type="ECO:0000256" key="4">
    <source>
        <dbReference type="ARBA" id="ARBA00023211"/>
    </source>
</evidence>
<dbReference type="RefSeq" id="WP_062194720.1">
    <property type="nucleotide sequence ID" value="NZ_DF967965.1"/>
</dbReference>
<accession>A0A3D1JJ94</accession>